<dbReference type="Pfam" id="PF00702">
    <property type="entry name" value="Hydrolase"/>
    <property type="match status" value="1"/>
</dbReference>
<name>A0AA88XYD4_PINIB</name>
<dbReference type="SFLD" id="SFLDF00044">
    <property type="entry name" value="enolase-phosphatase"/>
    <property type="match status" value="1"/>
</dbReference>
<comment type="pathway">
    <text evidence="6">Amino-acid biosynthesis; L-methionine biosynthesis via salvage pathway; L-methionine from S-methyl-5-thio-alpha-D-ribose 1-phosphate: step 3/6.</text>
</comment>
<comment type="subcellular location">
    <subcellularLocation>
        <location evidence="6">Cytoplasm</location>
    </subcellularLocation>
    <subcellularLocation>
        <location evidence="6">Nucleus</location>
    </subcellularLocation>
</comment>
<evidence type="ECO:0000256" key="2">
    <source>
        <dbReference type="ARBA" id="ARBA00022723"/>
    </source>
</evidence>
<evidence type="ECO:0000313" key="8">
    <source>
        <dbReference type="EMBL" id="KAK3094127.1"/>
    </source>
</evidence>
<dbReference type="SFLD" id="SFLDG01129">
    <property type="entry name" value="C1.5:_HAD__Beta-PGM__Phosphata"/>
    <property type="match status" value="1"/>
</dbReference>
<comment type="similarity">
    <text evidence="6">Belongs to the HAD-like hydrolase superfamily. MasA/MtnC family.</text>
</comment>
<dbReference type="PANTHER" id="PTHR20371:SF1">
    <property type="entry name" value="ENOLASE-PHOSPHATASE E1"/>
    <property type="match status" value="1"/>
</dbReference>
<dbReference type="NCBIfam" id="TIGR01691">
    <property type="entry name" value="enolase-ppase"/>
    <property type="match status" value="1"/>
</dbReference>
<gene>
    <name evidence="8" type="ORF">FSP39_024424</name>
</gene>
<dbReference type="Gene3D" id="1.10.720.60">
    <property type="match status" value="1"/>
</dbReference>
<keyword evidence="1 6" id="KW-0028">Amino-acid biosynthesis</keyword>
<dbReference type="FunFam" id="3.40.50.1000:FF:000079">
    <property type="entry name" value="Enolase-phosphatase E1"/>
    <property type="match status" value="1"/>
</dbReference>
<dbReference type="EMBL" id="VSWD01000009">
    <property type="protein sequence ID" value="KAK3094127.1"/>
    <property type="molecule type" value="Genomic_DNA"/>
</dbReference>
<sequence length="313" mass="35689">MEEGQKRTFEEADPSLLDEVSAVIVDIEGTTTPIEFVKECLFPYVRENLESYLSTRYDDEETQADICALREQAVKDKANNVDGAVEIPSDGSKEDVIKAVLGNVKWQMDLDRKTTELKQLQGHIWREAYKTGKVKAKVFDDVSPNFEKLVEEERLIYIYSSGSIEAQKLLFKHTECGDLSKYIKDYFDTTIGPKTEKDSYVKILEQIQCDPEEVLFLTDMPQEAEAASQAGLKTALVAREGNEELTDEHFKKFLVIESFSELFGEDDEDFKRLETEGNGEYNEDDDEDDDEDDLGDDDEDDPEDDDGEDEEEA</sequence>
<evidence type="ECO:0000256" key="3">
    <source>
        <dbReference type="ARBA" id="ARBA00022801"/>
    </source>
</evidence>
<dbReference type="GO" id="GO:0000287">
    <property type="term" value="F:magnesium ion binding"/>
    <property type="evidence" value="ECO:0007669"/>
    <property type="project" value="UniProtKB-UniRule"/>
</dbReference>
<comment type="subunit">
    <text evidence="6">Monomer.</text>
</comment>
<keyword evidence="5 6" id="KW-0486">Methionine biosynthesis</keyword>
<protein>
    <recommendedName>
        <fullName evidence="6">Enolase-phosphatase E1</fullName>
        <ecNumber evidence="6">3.1.3.77</ecNumber>
    </recommendedName>
    <alternativeName>
        <fullName evidence="6">2,3-diketo-5-methylthio-1-phosphopentane phosphatase</fullName>
    </alternativeName>
</protein>
<dbReference type="GO" id="GO:0005634">
    <property type="term" value="C:nucleus"/>
    <property type="evidence" value="ECO:0007669"/>
    <property type="project" value="UniProtKB-SubCell"/>
</dbReference>
<dbReference type="CDD" id="cd01629">
    <property type="entry name" value="HAD_EP"/>
    <property type="match status" value="1"/>
</dbReference>
<dbReference type="PANTHER" id="PTHR20371">
    <property type="entry name" value="ENOLASE-PHOSPHATASE E1"/>
    <property type="match status" value="1"/>
</dbReference>
<organism evidence="8 9">
    <name type="scientific">Pinctada imbricata</name>
    <name type="common">Atlantic pearl-oyster</name>
    <name type="synonym">Pinctada martensii</name>
    <dbReference type="NCBI Taxonomy" id="66713"/>
    <lineage>
        <taxon>Eukaryota</taxon>
        <taxon>Metazoa</taxon>
        <taxon>Spiralia</taxon>
        <taxon>Lophotrochozoa</taxon>
        <taxon>Mollusca</taxon>
        <taxon>Bivalvia</taxon>
        <taxon>Autobranchia</taxon>
        <taxon>Pteriomorphia</taxon>
        <taxon>Pterioida</taxon>
        <taxon>Pterioidea</taxon>
        <taxon>Pteriidae</taxon>
        <taxon>Pinctada</taxon>
    </lineage>
</organism>
<dbReference type="AlphaFoldDB" id="A0AA88XYD4"/>
<feature type="binding site" evidence="6">
    <location>
        <position position="28"/>
    </location>
    <ligand>
        <name>Mg(2+)</name>
        <dbReference type="ChEBI" id="CHEBI:18420"/>
    </ligand>
</feature>
<comment type="catalytic activity">
    <reaction evidence="6">
        <text>5-methylsulfanyl-2,3-dioxopentyl phosphate + H2O = 1,2-dihydroxy-5-(methylsulfanyl)pent-1-en-3-one + phosphate</text>
        <dbReference type="Rhea" id="RHEA:21700"/>
        <dbReference type="ChEBI" id="CHEBI:15377"/>
        <dbReference type="ChEBI" id="CHEBI:43474"/>
        <dbReference type="ChEBI" id="CHEBI:49252"/>
        <dbReference type="ChEBI" id="CHEBI:58828"/>
        <dbReference type="EC" id="3.1.3.77"/>
    </reaction>
</comment>
<dbReference type="Proteomes" id="UP001186944">
    <property type="component" value="Unassembled WGS sequence"/>
</dbReference>
<keyword evidence="6" id="KW-0963">Cytoplasm</keyword>
<comment type="cofactor">
    <cofactor evidence="6">
        <name>Mg(2+)</name>
        <dbReference type="ChEBI" id="CHEBI:18420"/>
    </cofactor>
    <text evidence="6">Binds 1 Mg(2+) ion per subunit.</text>
</comment>
<dbReference type="EC" id="3.1.3.77" evidence="6"/>
<keyword evidence="9" id="KW-1185">Reference proteome</keyword>
<dbReference type="InterPro" id="IPR027511">
    <property type="entry name" value="ENOPH1_eukaryotes"/>
</dbReference>
<evidence type="ECO:0000256" key="5">
    <source>
        <dbReference type="ARBA" id="ARBA00023167"/>
    </source>
</evidence>
<feature type="region of interest" description="Disordered" evidence="7">
    <location>
        <begin position="266"/>
        <end position="313"/>
    </location>
</feature>
<dbReference type="Gene3D" id="3.40.50.1000">
    <property type="entry name" value="HAD superfamily/HAD-like"/>
    <property type="match status" value="1"/>
</dbReference>
<comment type="pathway">
    <text evidence="6">Amino-acid biosynthesis; L-methionine biosynthesis via salvage pathway; L-methionine from S-methyl-5-thio-alpha-D-ribose 1-phosphate: step 4/6.</text>
</comment>
<keyword evidence="2 6" id="KW-0479">Metal-binding</keyword>
<evidence type="ECO:0000256" key="6">
    <source>
        <dbReference type="HAMAP-Rule" id="MF_03117"/>
    </source>
</evidence>
<comment type="function">
    <text evidence="6">Bifunctional enzyme that catalyzes the enolization of 2,3-diketo-5-methylthiopentyl-1-phosphate (DK-MTP-1-P) into the intermediate 2-hydroxy-3-keto-5-methylthiopentenyl-1-phosphate (HK-MTPenyl-1-P), which is then dephosphorylated to form the acireductone 1,2-dihydroxy-3-keto-5-methylthiopentene (DHK-MTPene).</text>
</comment>
<dbReference type="InterPro" id="IPR036412">
    <property type="entry name" value="HAD-like_sf"/>
</dbReference>
<dbReference type="SFLD" id="SFLDG01133">
    <property type="entry name" value="C1.5.4:_Enolase-phosphatase_Li"/>
    <property type="match status" value="1"/>
</dbReference>
<feature type="binding site" evidence="6">
    <location>
        <position position="26"/>
    </location>
    <ligand>
        <name>Mg(2+)</name>
        <dbReference type="ChEBI" id="CHEBI:18420"/>
    </ligand>
</feature>
<dbReference type="InterPro" id="IPR023214">
    <property type="entry name" value="HAD_sf"/>
</dbReference>
<keyword evidence="6" id="KW-0539">Nucleus</keyword>
<comment type="caution">
    <text evidence="8">The sequence shown here is derived from an EMBL/GenBank/DDBJ whole genome shotgun (WGS) entry which is preliminary data.</text>
</comment>
<evidence type="ECO:0000256" key="7">
    <source>
        <dbReference type="SAM" id="MobiDB-lite"/>
    </source>
</evidence>
<accession>A0AA88XYD4</accession>
<dbReference type="SFLD" id="SFLDS00003">
    <property type="entry name" value="Haloacid_Dehalogenase"/>
    <property type="match status" value="1"/>
</dbReference>
<dbReference type="InterPro" id="IPR023943">
    <property type="entry name" value="Enolase-ppase_E1"/>
</dbReference>
<feature type="binding site" evidence="6">
    <location>
        <position position="219"/>
    </location>
    <ligand>
        <name>Mg(2+)</name>
        <dbReference type="ChEBI" id="CHEBI:18420"/>
    </ligand>
</feature>
<keyword evidence="4 6" id="KW-0460">Magnesium</keyword>
<evidence type="ECO:0000256" key="1">
    <source>
        <dbReference type="ARBA" id="ARBA00022605"/>
    </source>
</evidence>
<feature type="binding site" evidence="6">
    <location>
        <position position="194"/>
    </location>
    <ligand>
        <name>substrate</name>
    </ligand>
</feature>
<feature type="binding site" evidence="6">
    <location>
        <begin position="160"/>
        <end position="161"/>
    </location>
    <ligand>
        <name>substrate</name>
    </ligand>
</feature>
<reference evidence="8" key="1">
    <citation type="submission" date="2019-08" db="EMBL/GenBank/DDBJ databases">
        <title>The improved chromosome-level genome for the pearl oyster Pinctada fucata martensii using PacBio sequencing and Hi-C.</title>
        <authorList>
            <person name="Zheng Z."/>
        </authorList>
    </citation>
    <scope>NUCLEOTIDE SEQUENCE</scope>
    <source>
        <strain evidence="8">ZZ-2019</strain>
        <tissue evidence="8">Adductor muscle</tissue>
    </source>
</reference>
<dbReference type="HAMAP" id="MF_03117">
    <property type="entry name" value="Salvage_MtnC_euk"/>
    <property type="match status" value="1"/>
</dbReference>
<dbReference type="GO" id="GO:0005737">
    <property type="term" value="C:cytoplasm"/>
    <property type="evidence" value="ECO:0007669"/>
    <property type="project" value="UniProtKB-SubCell"/>
</dbReference>
<dbReference type="SUPFAM" id="SSF56784">
    <property type="entry name" value="HAD-like"/>
    <property type="match status" value="1"/>
</dbReference>
<dbReference type="GO" id="GO:0019509">
    <property type="term" value="P:L-methionine salvage from methylthioadenosine"/>
    <property type="evidence" value="ECO:0007669"/>
    <property type="project" value="UniProtKB-UniRule"/>
</dbReference>
<proteinExistence type="inferred from homology"/>
<evidence type="ECO:0000256" key="4">
    <source>
        <dbReference type="ARBA" id="ARBA00022842"/>
    </source>
</evidence>
<evidence type="ECO:0000313" key="9">
    <source>
        <dbReference type="Proteomes" id="UP001186944"/>
    </source>
</evidence>
<keyword evidence="3 6" id="KW-0378">Hydrolase</keyword>
<dbReference type="GO" id="GO:0043874">
    <property type="term" value="F:acireductone synthase activity"/>
    <property type="evidence" value="ECO:0007669"/>
    <property type="project" value="UniProtKB-EC"/>
</dbReference>
<feature type="compositionally biased region" description="Acidic residues" evidence="7">
    <location>
        <begin position="281"/>
        <end position="313"/>
    </location>
</feature>